<dbReference type="CDD" id="cd00060">
    <property type="entry name" value="FHA"/>
    <property type="match status" value="1"/>
</dbReference>
<reference evidence="2 3" key="1">
    <citation type="submission" date="2018-03" db="EMBL/GenBank/DDBJ databases">
        <title>The ancient ancestry and fast evolution of plastids.</title>
        <authorList>
            <person name="Moore K.R."/>
            <person name="Magnabosco C."/>
            <person name="Momper L."/>
            <person name="Gold D.A."/>
            <person name="Bosak T."/>
            <person name="Fournier G.P."/>
        </authorList>
    </citation>
    <scope>NUCLEOTIDE SEQUENCE [LARGE SCALE GENOMIC DNA]</scope>
    <source>
        <strain evidence="2 3">CCALA 037</strain>
    </source>
</reference>
<dbReference type="PROSITE" id="PS50006">
    <property type="entry name" value="FHA_DOMAIN"/>
    <property type="match status" value="1"/>
</dbReference>
<dbReference type="Proteomes" id="UP000238937">
    <property type="component" value="Unassembled WGS sequence"/>
</dbReference>
<name>A0A2T1GCB4_9CYAN</name>
<sequence length="103" mass="11220">MLLSLLNSVPVQSWTFSCEDVIRIGRATDNHVVLFSAVVSRHHAQLQWSEDNGWQLQNISPNGTYLDGTAIKEASVTDGMVIRLATSGPKIQIKVNIDTGEAG</sequence>
<dbReference type="OrthoDB" id="514712at2"/>
<gene>
    <name evidence="2" type="ORF">C7B77_16370</name>
</gene>
<dbReference type="InterPro" id="IPR008984">
    <property type="entry name" value="SMAD_FHA_dom_sf"/>
</dbReference>
<organism evidence="2 3">
    <name type="scientific">Chamaesiphon polymorphus CCALA 037</name>
    <dbReference type="NCBI Taxonomy" id="2107692"/>
    <lineage>
        <taxon>Bacteria</taxon>
        <taxon>Bacillati</taxon>
        <taxon>Cyanobacteriota</taxon>
        <taxon>Cyanophyceae</taxon>
        <taxon>Gomontiellales</taxon>
        <taxon>Chamaesiphonaceae</taxon>
        <taxon>Chamaesiphon</taxon>
    </lineage>
</organism>
<evidence type="ECO:0000313" key="3">
    <source>
        <dbReference type="Proteomes" id="UP000238937"/>
    </source>
</evidence>
<dbReference type="AlphaFoldDB" id="A0A2T1GCB4"/>
<dbReference type="EMBL" id="PVWO01000216">
    <property type="protein sequence ID" value="PSB55027.1"/>
    <property type="molecule type" value="Genomic_DNA"/>
</dbReference>
<dbReference type="SUPFAM" id="SSF49879">
    <property type="entry name" value="SMAD/FHA domain"/>
    <property type="match status" value="1"/>
</dbReference>
<dbReference type="Gene3D" id="2.60.200.20">
    <property type="match status" value="1"/>
</dbReference>
<accession>A0A2T1GCB4</accession>
<dbReference type="Pfam" id="PF00498">
    <property type="entry name" value="FHA"/>
    <property type="match status" value="1"/>
</dbReference>
<dbReference type="SMART" id="SM00240">
    <property type="entry name" value="FHA"/>
    <property type="match status" value="1"/>
</dbReference>
<proteinExistence type="predicted"/>
<evidence type="ECO:0000313" key="2">
    <source>
        <dbReference type="EMBL" id="PSB55027.1"/>
    </source>
</evidence>
<dbReference type="InterPro" id="IPR000253">
    <property type="entry name" value="FHA_dom"/>
</dbReference>
<feature type="domain" description="FHA" evidence="1">
    <location>
        <begin position="22"/>
        <end position="71"/>
    </location>
</feature>
<protein>
    <submittedName>
        <fullName evidence="2">Phosphopeptide-binding protein</fullName>
    </submittedName>
</protein>
<keyword evidence="3" id="KW-1185">Reference proteome</keyword>
<evidence type="ECO:0000259" key="1">
    <source>
        <dbReference type="PROSITE" id="PS50006"/>
    </source>
</evidence>
<comment type="caution">
    <text evidence="2">The sequence shown here is derived from an EMBL/GenBank/DDBJ whole genome shotgun (WGS) entry which is preliminary data.</text>
</comment>